<dbReference type="InterPro" id="IPR011050">
    <property type="entry name" value="Pectin_lyase_fold/virulence"/>
</dbReference>
<comment type="caution">
    <text evidence="1">The sequence shown here is derived from an EMBL/GenBank/DDBJ whole genome shotgun (WGS) entry which is preliminary data.</text>
</comment>
<protein>
    <recommendedName>
        <fullName evidence="2">Right handed beta helix region</fullName>
    </recommendedName>
</protein>
<evidence type="ECO:0008006" key="2">
    <source>
        <dbReference type="Google" id="ProtNLM"/>
    </source>
</evidence>
<dbReference type="Gene3D" id="2.160.20.10">
    <property type="entry name" value="Single-stranded right-handed beta-helix, Pectin lyase-like"/>
    <property type="match status" value="1"/>
</dbReference>
<gene>
    <name evidence="1" type="ORF">ENN90_13835</name>
</gene>
<dbReference type="Proteomes" id="UP000886047">
    <property type="component" value="Unassembled WGS sequence"/>
</dbReference>
<organism evidence="1">
    <name type="scientific">Mariniphaga anaerophila</name>
    <dbReference type="NCBI Taxonomy" id="1484053"/>
    <lineage>
        <taxon>Bacteria</taxon>
        <taxon>Pseudomonadati</taxon>
        <taxon>Bacteroidota</taxon>
        <taxon>Bacteroidia</taxon>
        <taxon>Marinilabiliales</taxon>
        <taxon>Prolixibacteraceae</taxon>
        <taxon>Mariniphaga</taxon>
    </lineage>
</organism>
<reference evidence="1" key="1">
    <citation type="journal article" date="2020" name="mSystems">
        <title>Genome- and Community-Level Interaction Insights into Carbon Utilization and Element Cycling Functions of Hydrothermarchaeota in Hydrothermal Sediment.</title>
        <authorList>
            <person name="Zhou Z."/>
            <person name="Liu Y."/>
            <person name="Xu W."/>
            <person name="Pan J."/>
            <person name="Luo Z.H."/>
            <person name="Li M."/>
        </authorList>
    </citation>
    <scope>NUCLEOTIDE SEQUENCE [LARGE SCALE GENOMIC DNA]</scope>
    <source>
        <strain evidence="1">SpSt-1217</strain>
    </source>
</reference>
<accession>A0A831LWV7</accession>
<dbReference type="AlphaFoldDB" id="A0A831LWV7"/>
<proteinExistence type="predicted"/>
<dbReference type="EMBL" id="DSDK01000778">
    <property type="protein sequence ID" value="HDR52675.1"/>
    <property type="molecule type" value="Genomic_DNA"/>
</dbReference>
<dbReference type="InterPro" id="IPR012334">
    <property type="entry name" value="Pectin_lyas_fold"/>
</dbReference>
<dbReference type="SUPFAM" id="SSF51126">
    <property type="entry name" value="Pectin lyase-like"/>
    <property type="match status" value="1"/>
</dbReference>
<name>A0A831LWV7_9BACT</name>
<sequence length="508" mass="57638">MPKTSFFLFFFLLIINGIAQQTWQSKFVKTDENGKLVYVPDERGNIIPDFSQVGFASGEIEIPDVPVVETLEPVPGDNLERIQQAIDRIAKLQLDVNGFRGALLLKKGTYNVNETIYVRHSGIVIRGEGTGSEGTLIREVANEKCDLFRFAGKGSVKRQESTMVEITENFVPVGRKYFEVTNTSDFKVGDSVLVYRPGTDKWIHDLKMDQIVERENTQQWKSDTYHFYFERIIEAIEGNKVYFDNPVVMEMEKKYGGGYLMKYSTSGRIKHCGIENLQMESTFKHETDEEHGWFATSFSDVSQSWVRNVIAKYFGQGCVKLDRGCRNISVVDSKSLEAKSEITGGRRYSFANDGQMNLFKNCYSTYGRHDYVTGSRVCGPNVYTNCTSRNAQSDIGPHQRWAMGTLYDKIDTDGQINVQDRGRMGSGHGWAGVTQVLWNCRSPKTAVQSPWVSGKNYCIGLIGGKYPGHFDDRPDGEWEGYNKQGLIPESLYEAQLKDRLHKLNQNKN</sequence>
<evidence type="ECO:0000313" key="1">
    <source>
        <dbReference type="EMBL" id="HDR52675.1"/>
    </source>
</evidence>